<evidence type="ECO:0000313" key="2">
    <source>
        <dbReference type="Proteomes" id="UP000494165"/>
    </source>
</evidence>
<keyword evidence="2" id="KW-1185">Reference proteome</keyword>
<dbReference type="EMBL" id="CADEPI010000021">
    <property type="protein sequence ID" value="CAB3365561.1"/>
    <property type="molecule type" value="Genomic_DNA"/>
</dbReference>
<proteinExistence type="predicted"/>
<dbReference type="Proteomes" id="UP000494165">
    <property type="component" value="Unassembled WGS sequence"/>
</dbReference>
<comment type="caution">
    <text evidence="1">The sequence shown here is derived from an EMBL/GenBank/DDBJ whole genome shotgun (WGS) entry which is preliminary data.</text>
</comment>
<organism evidence="1 2">
    <name type="scientific">Cloeon dipterum</name>
    <dbReference type="NCBI Taxonomy" id="197152"/>
    <lineage>
        <taxon>Eukaryota</taxon>
        <taxon>Metazoa</taxon>
        <taxon>Ecdysozoa</taxon>
        <taxon>Arthropoda</taxon>
        <taxon>Hexapoda</taxon>
        <taxon>Insecta</taxon>
        <taxon>Pterygota</taxon>
        <taxon>Palaeoptera</taxon>
        <taxon>Ephemeroptera</taxon>
        <taxon>Pisciforma</taxon>
        <taxon>Baetidae</taxon>
        <taxon>Cloeon</taxon>
    </lineage>
</organism>
<sequence>MSASSLVERTAQVPLPSMPQQYQHMQGVKLEPQEVGAALAYPNMSPQRQNVSHSPQPAMPLLQQPFNAAHQMPQLFVAPQPQERFSPNISFNLNAQTFPSTSQATFGQPQAQYVQAGGILFNSQQQAQQALLNNLSAAATAAGPSTVVIADLDKQNFFDENISENLSGQLRLCGINSNDPGEPISVENMSTDSFCKNYL</sequence>
<evidence type="ECO:0000313" key="1">
    <source>
        <dbReference type="EMBL" id="CAB3365561.1"/>
    </source>
</evidence>
<gene>
    <name evidence="1" type="ORF">CLODIP_2_CD05493</name>
</gene>
<name>A0A8S1C9U2_9INSE</name>
<protein>
    <submittedName>
        <fullName evidence="1">Uncharacterized protein</fullName>
    </submittedName>
</protein>
<accession>A0A8S1C9U2</accession>
<reference evidence="1 2" key="1">
    <citation type="submission" date="2020-04" db="EMBL/GenBank/DDBJ databases">
        <authorList>
            <person name="Alioto T."/>
            <person name="Alioto T."/>
            <person name="Gomez Garrido J."/>
        </authorList>
    </citation>
    <scope>NUCLEOTIDE SEQUENCE [LARGE SCALE GENOMIC DNA]</scope>
</reference>
<dbReference type="AlphaFoldDB" id="A0A8S1C9U2"/>